<dbReference type="InterPro" id="IPR015216">
    <property type="entry name" value="SANTA"/>
</dbReference>
<dbReference type="WBParaSite" id="ASIM_0001806401-mRNA-1">
    <property type="protein sequence ID" value="ASIM_0001806401-mRNA-1"/>
    <property type="gene ID" value="ASIM_0001806401"/>
</dbReference>
<reference evidence="3 4" key="2">
    <citation type="submission" date="2018-11" db="EMBL/GenBank/DDBJ databases">
        <authorList>
            <consortium name="Pathogen Informatics"/>
        </authorList>
    </citation>
    <scope>NUCLEOTIDE SEQUENCE [LARGE SCALE GENOMIC DNA]</scope>
</reference>
<dbReference type="AlphaFoldDB" id="A0A0M3KAR8"/>
<dbReference type="PANTHER" id="PTHR16124:SF3">
    <property type="entry name" value="MIS18-BINDING PROTEIN 1"/>
    <property type="match status" value="1"/>
</dbReference>
<evidence type="ECO:0000256" key="1">
    <source>
        <dbReference type="SAM" id="MobiDB-lite"/>
    </source>
</evidence>
<proteinExistence type="predicted"/>
<feature type="compositionally biased region" description="Basic and acidic residues" evidence="1">
    <location>
        <begin position="200"/>
        <end position="212"/>
    </location>
</feature>
<evidence type="ECO:0000313" key="3">
    <source>
        <dbReference type="EMBL" id="VDK60475.1"/>
    </source>
</evidence>
<protein>
    <submittedName>
        <fullName evidence="5">SANTA domain-containing protein</fullName>
    </submittedName>
</protein>
<name>A0A0M3KAR8_ANISI</name>
<sequence>MQSVSRIVPRKPEPIALRFWYFKVIWGEFAVTVEGYRAKDEGESELFNWRSTPVMKRITSRKLVTRSGTTYVLQGTIDECSLLALGYPRLLCNQFRDGFPLDWCEILRQFHSTLMTKRLPRTTQWFDTSIVCGLKNSLAHSSTTSGEGMPSDVPSETTINRNRLSTVVPRHEFRDVNDATEQNDAERQPQQEAHSQKMNVLKDGRQNPKERMSQTSVDKNGENALFKMPSIPAVTKRLPIMKLYNWTLLFSVYDHGVSELFDDFGLVIEGFNEEQKSEWKTSCILAVNEAHHLQTASTIYKLVGPINTVAAAQQGYPKEFVANFLNGFPENWHTIISEFFKNYVKPHIELEECRMSAARTGRVDRINETDSDQDAWSDGDANGNSSTDQMEDSDSTAILPLSSKGTQKAEDKPSTSNKITKKLTPESDTRQRSKNKKETRGRKSLKTRSLEPLSDDRRPSKKPTKRVTLAGDQLRRSGRFIK</sequence>
<keyword evidence="4" id="KW-1185">Reference proteome</keyword>
<evidence type="ECO:0000313" key="4">
    <source>
        <dbReference type="Proteomes" id="UP000267096"/>
    </source>
</evidence>
<reference evidence="5" key="1">
    <citation type="submission" date="2017-02" db="UniProtKB">
        <authorList>
            <consortium name="WormBaseParasite"/>
        </authorList>
    </citation>
    <scope>IDENTIFICATION</scope>
</reference>
<feature type="region of interest" description="Disordered" evidence="1">
    <location>
        <begin position="364"/>
        <end position="482"/>
    </location>
</feature>
<dbReference type="Proteomes" id="UP000267096">
    <property type="component" value="Unassembled WGS sequence"/>
</dbReference>
<feature type="compositionally biased region" description="Polar residues" evidence="1">
    <location>
        <begin position="154"/>
        <end position="165"/>
    </location>
</feature>
<feature type="compositionally biased region" description="Basic residues" evidence="1">
    <location>
        <begin position="432"/>
        <end position="446"/>
    </location>
</feature>
<gene>
    <name evidence="3" type="ORF">ASIM_LOCUS17466</name>
</gene>
<dbReference type="Pfam" id="PF09133">
    <property type="entry name" value="SANTA"/>
    <property type="match status" value="2"/>
</dbReference>
<evidence type="ECO:0000313" key="5">
    <source>
        <dbReference type="WBParaSite" id="ASIM_0001806401-mRNA-1"/>
    </source>
</evidence>
<dbReference type="PANTHER" id="PTHR16124">
    <property type="entry name" value="MIS18-BINDING PROTEIN 1"/>
    <property type="match status" value="1"/>
</dbReference>
<feature type="region of interest" description="Disordered" evidence="1">
    <location>
        <begin position="141"/>
        <end position="217"/>
    </location>
</feature>
<dbReference type="EMBL" id="UYRR01034162">
    <property type="protein sequence ID" value="VDK60475.1"/>
    <property type="molecule type" value="Genomic_DNA"/>
</dbReference>
<organism evidence="5">
    <name type="scientific">Anisakis simplex</name>
    <name type="common">Herring worm</name>
    <dbReference type="NCBI Taxonomy" id="6269"/>
    <lineage>
        <taxon>Eukaryota</taxon>
        <taxon>Metazoa</taxon>
        <taxon>Ecdysozoa</taxon>
        <taxon>Nematoda</taxon>
        <taxon>Chromadorea</taxon>
        <taxon>Rhabditida</taxon>
        <taxon>Spirurina</taxon>
        <taxon>Ascaridomorpha</taxon>
        <taxon>Ascaridoidea</taxon>
        <taxon>Anisakidae</taxon>
        <taxon>Anisakis</taxon>
        <taxon>Anisakis simplex complex</taxon>
    </lineage>
</organism>
<accession>A0A0M3KAR8</accession>
<feature type="domain" description="SANTA" evidence="2">
    <location>
        <begin position="15"/>
        <end position="105"/>
    </location>
</feature>
<evidence type="ECO:0000259" key="2">
    <source>
        <dbReference type="Pfam" id="PF09133"/>
    </source>
</evidence>
<feature type="domain" description="SANTA" evidence="2">
    <location>
        <begin position="243"/>
        <end position="334"/>
    </location>
</feature>
<dbReference type="InterPro" id="IPR039110">
    <property type="entry name" value="KNL2-like"/>
</dbReference>
<dbReference type="GO" id="GO:0000775">
    <property type="term" value="C:chromosome, centromeric region"/>
    <property type="evidence" value="ECO:0007669"/>
    <property type="project" value="TreeGrafter"/>
</dbReference>
<dbReference type="OrthoDB" id="2195551at2759"/>